<evidence type="ECO:0000313" key="4">
    <source>
        <dbReference type="Proteomes" id="UP001258017"/>
    </source>
</evidence>
<dbReference type="Pfam" id="PF00567">
    <property type="entry name" value="TUDOR"/>
    <property type="match status" value="9"/>
</dbReference>
<dbReference type="PROSITE" id="PS50304">
    <property type="entry name" value="TUDOR"/>
    <property type="match status" value="9"/>
</dbReference>
<feature type="domain" description="Tudor" evidence="2">
    <location>
        <begin position="1541"/>
        <end position="1598"/>
    </location>
</feature>
<feature type="compositionally biased region" description="Basic and acidic residues" evidence="1">
    <location>
        <begin position="863"/>
        <end position="875"/>
    </location>
</feature>
<dbReference type="EMBL" id="JAIFRP010004405">
    <property type="protein sequence ID" value="KAK2576788.1"/>
    <property type="molecule type" value="Genomic_DNA"/>
</dbReference>
<evidence type="ECO:0000259" key="2">
    <source>
        <dbReference type="PROSITE" id="PS50304"/>
    </source>
</evidence>
<name>A0AAD9RCF9_9HYME</name>
<evidence type="ECO:0000313" key="3">
    <source>
        <dbReference type="EMBL" id="KAK2576788.1"/>
    </source>
</evidence>
<dbReference type="SUPFAM" id="SSF63748">
    <property type="entry name" value="Tudor/PWWP/MBT"/>
    <property type="match status" value="9"/>
</dbReference>
<feature type="compositionally biased region" description="Polar residues" evidence="1">
    <location>
        <begin position="896"/>
        <end position="923"/>
    </location>
</feature>
<feature type="compositionally biased region" description="Basic residues" evidence="1">
    <location>
        <begin position="833"/>
        <end position="849"/>
    </location>
</feature>
<feature type="compositionally biased region" description="Polar residues" evidence="1">
    <location>
        <begin position="2485"/>
        <end position="2498"/>
    </location>
</feature>
<protein>
    <recommendedName>
        <fullName evidence="2">Tudor domain-containing protein</fullName>
    </recommendedName>
</protein>
<feature type="compositionally biased region" description="Polar residues" evidence="1">
    <location>
        <begin position="876"/>
        <end position="888"/>
    </location>
</feature>
<dbReference type="Gene3D" id="2.30.30.140">
    <property type="match status" value="9"/>
</dbReference>
<dbReference type="CDD" id="cd20379">
    <property type="entry name" value="Tudor_dTUD-like"/>
    <property type="match status" value="1"/>
</dbReference>
<dbReference type="PANTHER" id="PTHR22948:SF29">
    <property type="entry name" value="FI02030P-RELATED"/>
    <property type="match status" value="1"/>
</dbReference>
<feature type="domain" description="Tudor" evidence="2">
    <location>
        <begin position="61"/>
        <end position="119"/>
    </location>
</feature>
<organism evidence="3 4">
    <name type="scientific">Odynerus spinipes</name>
    <dbReference type="NCBI Taxonomy" id="1348599"/>
    <lineage>
        <taxon>Eukaryota</taxon>
        <taxon>Metazoa</taxon>
        <taxon>Ecdysozoa</taxon>
        <taxon>Arthropoda</taxon>
        <taxon>Hexapoda</taxon>
        <taxon>Insecta</taxon>
        <taxon>Pterygota</taxon>
        <taxon>Neoptera</taxon>
        <taxon>Endopterygota</taxon>
        <taxon>Hymenoptera</taxon>
        <taxon>Apocrita</taxon>
        <taxon>Aculeata</taxon>
        <taxon>Vespoidea</taxon>
        <taxon>Vespidae</taxon>
        <taxon>Eumeninae</taxon>
        <taxon>Odynerus</taxon>
    </lineage>
</organism>
<evidence type="ECO:0000256" key="1">
    <source>
        <dbReference type="SAM" id="MobiDB-lite"/>
    </source>
</evidence>
<dbReference type="PANTHER" id="PTHR22948">
    <property type="entry name" value="TUDOR DOMAIN CONTAINING PROTEIN"/>
    <property type="match status" value="1"/>
</dbReference>
<feature type="compositionally biased region" description="Polar residues" evidence="1">
    <location>
        <begin position="2553"/>
        <end position="2562"/>
    </location>
</feature>
<sequence length="2776" mass="313340">MAVLHTNSEFVIFVTHIEAEDQFLKIWGQVDKNSATYVERMILPLFEQFARGRGCPDSQSGLTINALCCARFQNDGYYRARVCNICPDGMVVLQFIDYGNIEVLPQNEIHLLQNIPGSETLQSLPPVAVEFTLANILPINGIWDNKTIETIKKILRYNEYKASSVSVGGNHRLIKLYYNNEDFAELLVKRHMALPATLQELFRPKRVQSIQTPPYHVQSRKMVNETCMANQSNPNTAFSAMQGQTVGSQNTWQNVSTSCIQPQKLVSHTPVQEALVFKSRVLDVGSKYDVYVSFVEDGPQKFSVQVQSTSEILSKLMRDINTHPTEPLQEPPLPGSVCLGRYTVDKVLCRAVVMAVMENKCKLYYVDFGHSEVLPYTDIFQLPPQYISPRVLSIRFTLSGVKELNVTPEMTDYFKNIVSGKSLVLHVRPPEGPPLIQYGDLYDNGNNVKDILRQAFSVPTAISNAVAYQEPRQLSKGGEEIVHVSYVESCSKFFIQLDNCVKSLESIMVCLAEYAKTAPVLHPNQMTIEAPCAALYDTQWYRAKILNIDGDNIRVLYVDYGNEETVTVESLRIIHNDLVTKLQAQAIKCILNGHDTLPTDQEFFNQFELLVLEKRLYMRVIDVLPGGLLVDLYDPDLMDDIKNKLCRTLATNKNSNVKSDSTGFEHKSSVEIPKQMQRSYIKVPLTIEHHQKNKLKNMKIMCDNTNKWSKANHEDSTRKLPVDNNYHEHNKSKPWKNDLNGERQQDNRYEKSNVFHDTSKNERIAKDGPKGNKPTRDESYNKRNYNDSNSSYRGGKDSRSRGRPFGGDTRFNRSSGFEKNWSDKDSDTSSRGSSKRSRGSGSNRRGRGRPRTEGVSGRLHNSRWNDSENDKDTNRGGKTNNQYNQKMNSFKDRTNYKNNITTKQESSSESWNTSAKLGTSNTSMHEKSQLLKPSSQNIEIPPPSITLGTIKTCMTVFTNSPTDFFIQLNPEYLELNSVMENIASIYENGGEILKYSDIQPGKYCIAQYTEDLKWYRAVIKAIENQTAVVQFIDYGNVELVDFEKIKVIQQEFLKLPTQAIHCKLLAAKNQIWQANAIESFSLKTDGKDLEAEFIMKENNVYEIMLREVSNGVPGSTYINEDFADGADIMKVKEAALDQTKLMDIKKEPIKHDYVSPNSKWVEELCEFGSCKNVIITWFINPNNFYCQMLDKEIEFRNMMNEIQKIYVGRRPITHTLQAGSPVITIFSEDKALYRAEIIEQSKSDGYIVQYIDFGNRALVNKNDIYPVERKLMQLPKQACHCSLLNIKPLTSSNWTGVNTQAIDACFNADKYECLFHNIENDMYIVSLSNRGENVADMLVSKNLASYAVTNTPRSTECPTTESEKHVDMQQIDTTLLEGQTLKVKVCNVESASKFHIQLSSVVGNDSNTCVTNKDFKMLADKQNQPIECCLLNASSFETSTDLKEIIENKEAIIYIEEVNNNRLLVKLYDLEGNKIKSQKDPDEKICAICPMPILNSTYKVIVSYADHSESIWLQRNVDYEKDIQLSQALGQYYPNCGKALKPEIDMLCAVKGVDGYWNRAKITKLTEKNAYVNFLDYGNTQEVNVESLMELDPQFYVPHQLAINASLTVTLNGTLSEQISILQRQLSNKELTAEFCSVNKKWMVELFDNEEKVSDKFRSLNLVKSPTEKESENYQLITGKKYNVYVSHIDSPSQFWIQLITEDEILQQKQAELQTEISTCPVINGILEEGTLCAALYSIDNMWYRAEVLDADEDITTVRFIDYGNTDVIDNKSNNIRELTEKLKSMKKYAIKSRLDVMPIDSEDWSEATCERFNNLVTAADSLEALIISDSIPKRVELFINDKSISEVLVQEQHAVRVCAEQDLIDEIVELELDPHSAFVSHINSPSEFWVQEEKSITDLEVMSDRFMVADMFPKVDEIKENLLCVAKFPEDEQWYRARVMSHNNGETKVIYIDYGNSAISTEIRAIPEDLAKIPPLSRRCCLALPEGITGWSDEACKEFIKLAADGATIFLLDVLKEQEISLVRLTLNEKNVADLLAAFCEQQITNIEERLPPLGEENSPNVVVSHVNTPAEFWIQAESSIAELEVMSDRLQAAPSFLPLTNLENGTICAAKYPEDEQWYRAKILSQDENGVNVLYIDYGNTAVTTELRILPEDIVNIPILSKRCALQIPNSIPAWSEEACKSFKDLAADGAVMFQFDVLDSKDPMHVKLSIDGKDITEILLPLCEKTSNKDTENVMVEQMTNSNLELEHEQKNTNESPEKLIVQTQEINNLNMNNDVNESNSMDLPEQEHIQASSPIPVKETNSVTNVTELTIDDIIQNMIDDTHRDSETEDSIQAENIENTVQCSSEHLKTQEILTVGSSSEIACDMNKVNENNEMKDGINVAENEANDEINKDDKSTIDNTNRSVTLPEEQKIVCLPEEQQIVCSSDVSNLEKLSDLKVVDVEIDKKSQENSPNLSISEGSTDLKDATVNITDKPSEDTQTKQSPNSPNVSISEESTDVKDANVNITDKPAEDTQTKQSPNVSISEESTDLKDANVNIIDKSPEDTETKQSPNVSISEESTDLKDANVNIIDKSPEDTQTKQSPNVSISEETTDSKLANVDISEKSLEDTQTKHSPNVSTGEESGLKLVDNANVCETKQELTCTSSTKSLNESVDTKIDNKVDISKTDSKEDQTKCLPDIPTLKDLADLKISGNIDTSENSPEEKETKCSPNTSTSEELHDTKVTNADINKSSSEKQELTCSKDSNKTTTTHQNNFLYERPSKKGKADMVNP</sequence>
<dbReference type="FunFam" id="2.30.30.140:FF:000018">
    <property type="entry name" value="Serine/threonine-protein kinase 31"/>
    <property type="match status" value="2"/>
</dbReference>
<dbReference type="Gene3D" id="2.40.50.90">
    <property type="match status" value="7"/>
</dbReference>
<feature type="region of interest" description="Disordered" evidence="1">
    <location>
        <begin position="709"/>
        <end position="939"/>
    </location>
</feature>
<feature type="compositionally biased region" description="Basic and acidic residues" evidence="1">
    <location>
        <begin position="711"/>
        <end position="785"/>
    </location>
</feature>
<feature type="compositionally biased region" description="Polar residues" evidence="1">
    <location>
        <begin position="2743"/>
        <end position="2760"/>
    </location>
</feature>
<dbReference type="InterPro" id="IPR002999">
    <property type="entry name" value="Tudor"/>
</dbReference>
<feature type="region of interest" description="Disordered" evidence="1">
    <location>
        <begin position="2477"/>
        <end position="2603"/>
    </location>
</feature>
<dbReference type="InterPro" id="IPR035437">
    <property type="entry name" value="SNase_OB-fold_sf"/>
</dbReference>
<reference evidence="3" key="2">
    <citation type="journal article" date="2023" name="Commun. Biol.">
        <title>Intrasexual cuticular hydrocarbon dimorphism in a wasp sheds light on hydrocarbon biosynthesis genes in Hymenoptera.</title>
        <authorList>
            <person name="Moris V.C."/>
            <person name="Podsiadlowski L."/>
            <person name="Martin S."/>
            <person name="Oeyen J.P."/>
            <person name="Donath A."/>
            <person name="Petersen M."/>
            <person name="Wilbrandt J."/>
            <person name="Misof B."/>
            <person name="Liedtke D."/>
            <person name="Thamm M."/>
            <person name="Scheiner R."/>
            <person name="Schmitt T."/>
            <person name="Niehuis O."/>
        </authorList>
    </citation>
    <scope>NUCLEOTIDE SEQUENCE</scope>
    <source>
        <strain evidence="3">GBR_01_08_01A</strain>
    </source>
</reference>
<dbReference type="InterPro" id="IPR050621">
    <property type="entry name" value="Tudor_domain_containing"/>
</dbReference>
<feature type="compositionally biased region" description="Polar residues" evidence="1">
    <location>
        <begin position="2454"/>
        <end position="2465"/>
    </location>
</feature>
<feature type="domain" description="Tudor" evidence="2">
    <location>
        <begin position="525"/>
        <end position="581"/>
    </location>
</feature>
<feature type="domain" description="Tudor" evidence="2">
    <location>
        <begin position="2103"/>
        <end position="2161"/>
    </location>
</feature>
<accession>A0AAD9RCF9</accession>
<feature type="compositionally biased region" description="Polar residues" evidence="1">
    <location>
        <begin position="2520"/>
        <end position="2530"/>
    </location>
</feature>
<gene>
    <name evidence="3" type="ORF">KPH14_005431</name>
</gene>
<proteinExistence type="predicted"/>
<feature type="domain" description="Tudor" evidence="2">
    <location>
        <begin position="997"/>
        <end position="1055"/>
    </location>
</feature>
<feature type="region of interest" description="Disordered" evidence="1">
    <location>
        <begin position="2451"/>
        <end position="2470"/>
    </location>
</feature>
<reference evidence="3" key="1">
    <citation type="submission" date="2021-08" db="EMBL/GenBank/DDBJ databases">
        <authorList>
            <person name="Misof B."/>
            <person name="Oliver O."/>
            <person name="Podsiadlowski L."/>
            <person name="Donath A."/>
            <person name="Peters R."/>
            <person name="Mayer C."/>
            <person name="Rust J."/>
            <person name="Gunkel S."/>
            <person name="Lesny P."/>
            <person name="Martin S."/>
            <person name="Oeyen J.P."/>
            <person name="Petersen M."/>
            <person name="Panagiotis P."/>
            <person name="Wilbrandt J."/>
            <person name="Tanja T."/>
        </authorList>
    </citation>
    <scope>NUCLEOTIDE SEQUENCE</scope>
    <source>
        <strain evidence="3">GBR_01_08_01A</strain>
        <tissue evidence="3">Thorax + abdomen</tissue>
    </source>
</reference>
<feature type="region of interest" description="Disordered" evidence="1">
    <location>
        <begin position="2697"/>
        <end position="2776"/>
    </location>
</feature>
<feature type="domain" description="Tudor" evidence="2">
    <location>
        <begin position="331"/>
        <end position="389"/>
    </location>
</feature>
<feature type="domain" description="Tudor" evidence="2">
    <location>
        <begin position="1918"/>
        <end position="1976"/>
    </location>
</feature>
<feature type="compositionally biased region" description="Polar residues" evidence="1">
    <location>
        <begin position="2584"/>
        <end position="2594"/>
    </location>
</feature>
<keyword evidence="4" id="KW-1185">Reference proteome</keyword>
<feature type="domain" description="Tudor" evidence="2">
    <location>
        <begin position="1215"/>
        <end position="1274"/>
    </location>
</feature>
<comment type="caution">
    <text evidence="3">The sequence shown here is derived from an EMBL/GenBank/DDBJ whole genome shotgun (WGS) entry which is preliminary data.</text>
</comment>
<feature type="compositionally biased region" description="Basic and acidic residues" evidence="1">
    <location>
        <begin position="2764"/>
        <end position="2776"/>
    </location>
</feature>
<dbReference type="GO" id="GO:0005737">
    <property type="term" value="C:cytoplasm"/>
    <property type="evidence" value="ECO:0007669"/>
    <property type="project" value="UniProtKB-ARBA"/>
</dbReference>
<feature type="domain" description="Tudor" evidence="2">
    <location>
        <begin position="1726"/>
        <end position="1784"/>
    </location>
</feature>
<dbReference type="Proteomes" id="UP001258017">
    <property type="component" value="Unassembled WGS sequence"/>
</dbReference>
<dbReference type="SMART" id="SM00333">
    <property type="entry name" value="TUDOR"/>
    <property type="match status" value="9"/>
</dbReference>